<dbReference type="Gene3D" id="3.40.630.30">
    <property type="match status" value="1"/>
</dbReference>
<dbReference type="GO" id="GO:0016747">
    <property type="term" value="F:acyltransferase activity, transferring groups other than amino-acyl groups"/>
    <property type="evidence" value="ECO:0007669"/>
    <property type="project" value="InterPro"/>
</dbReference>
<accession>A0A640WGY2</accession>
<evidence type="ECO:0000313" key="3">
    <source>
        <dbReference type="Proteomes" id="UP000466024"/>
    </source>
</evidence>
<dbReference type="AlphaFoldDB" id="A0A640WGY2"/>
<sequence>MLERTRFRQALPRDASDQAEVFHHAIMEGAAGRYTLAQREAWAASLPRTAEAWAARQALYPTLVAECDGHCIGFCERDMTAGRIETLYVWPSVARQGAGTRLLSLSVEALRDSGFAAVSIEASLVLAPALSGRGWETLGQEWVERHGERLPRVRMRLAPAASAG</sequence>
<dbReference type="EMBL" id="VTPX01000002">
    <property type="protein sequence ID" value="KAA0019673.1"/>
    <property type="molecule type" value="Genomic_DNA"/>
</dbReference>
<dbReference type="InterPro" id="IPR016181">
    <property type="entry name" value="Acyl_CoA_acyltransferase"/>
</dbReference>
<feature type="domain" description="N-acetyltransferase" evidence="1">
    <location>
        <begin position="5"/>
        <end position="160"/>
    </location>
</feature>
<comment type="caution">
    <text evidence="2">The sequence shown here is derived from an EMBL/GenBank/DDBJ whole genome shotgun (WGS) entry which is preliminary data.</text>
</comment>
<evidence type="ECO:0000259" key="1">
    <source>
        <dbReference type="PROSITE" id="PS51186"/>
    </source>
</evidence>
<dbReference type="RefSeq" id="WP_149434273.1">
    <property type="nucleotide sequence ID" value="NZ_VTPX01000002.1"/>
</dbReference>
<keyword evidence="3" id="KW-1185">Reference proteome</keyword>
<organism evidence="2 3">
    <name type="scientific">Salinicola corii</name>
    <dbReference type="NCBI Taxonomy" id="2606937"/>
    <lineage>
        <taxon>Bacteria</taxon>
        <taxon>Pseudomonadati</taxon>
        <taxon>Pseudomonadota</taxon>
        <taxon>Gammaproteobacteria</taxon>
        <taxon>Oceanospirillales</taxon>
        <taxon>Halomonadaceae</taxon>
        <taxon>Salinicola</taxon>
    </lineage>
</organism>
<proteinExistence type="predicted"/>
<keyword evidence="2" id="KW-0808">Transferase</keyword>
<dbReference type="CDD" id="cd04301">
    <property type="entry name" value="NAT_SF"/>
    <property type="match status" value="1"/>
</dbReference>
<evidence type="ECO:0000313" key="2">
    <source>
        <dbReference type="EMBL" id="KAA0019673.1"/>
    </source>
</evidence>
<gene>
    <name evidence="2" type="ORF">F0A16_04905</name>
</gene>
<dbReference type="Pfam" id="PF13673">
    <property type="entry name" value="Acetyltransf_10"/>
    <property type="match status" value="1"/>
</dbReference>
<dbReference type="PROSITE" id="PS51186">
    <property type="entry name" value="GNAT"/>
    <property type="match status" value="1"/>
</dbReference>
<name>A0A640WGY2_9GAMM</name>
<dbReference type="SUPFAM" id="SSF55729">
    <property type="entry name" value="Acyl-CoA N-acyltransferases (Nat)"/>
    <property type="match status" value="1"/>
</dbReference>
<dbReference type="InterPro" id="IPR000182">
    <property type="entry name" value="GNAT_dom"/>
</dbReference>
<protein>
    <submittedName>
        <fullName evidence="2">GNAT family N-acetyltransferase</fullName>
    </submittedName>
</protein>
<dbReference type="Proteomes" id="UP000466024">
    <property type="component" value="Unassembled WGS sequence"/>
</dbReference>
<reference evidence="2 3" key="1">
    <citation type="submission" date="2019-08" db="EMBL/GenBank/DDBJ databases">
        <title>Bioinformatics analysis of the strain L3 and L5.</title>
        <authorList>
            <person name="Li X."/>
        </authorList>
    </citation>
    <scope>NUCLEOTIDE SEQUENCE [LARGE SCALE GENOMIC DNA]</scope>
    <source>
        <strain evidence="2 3">L3</strain>
    </source>
</reference>